<evidence type="ECO:0000256" key="1">
    <source>
        <dbReference type="SAM" id="Phobius"/>
    </source>
</evidence>
<dbReference type="EMBL" id="CP045484">
    <property type="protein sequence ID" value="QGR16800.1"/>
    <property type="molecule type" value="Genomic_DNA"/>
</dbReference>
<name>A0A650CG98_SULOH</name>
<protein>
    <submittedName>
        <fullName evidence="2">ABC-type polysaccharide/polyol phosphate export permease</fullName>
    </submittedName>
</protein>
<reference evidence="2 5" key="2">
    <citation type="submission" date="2020-08" db="EMBL/GenBank/DDBJ databases">
        <title>Genomic Encyclopedia of Type Strains, Phase IV (KMG-IV): sequencing the most valuable type-strain genomes for metagenomic binning, comparative biology and taxonomic classification.</title>
        <authorList>
            <person name="Goeker M."/>
        </authorList>
    </citation>
    <scope>NUCLEOTIDE SEQUENCE [LARGE SCALE GENOMIC DNA]</scope>
    <source>
        <strain evidence="2 5">DSM 12421</strain>
    </source>
</reference>
<accession>A0A650CG98</accession>
<feature type="transmembrane region" description="Helical" evidence="1">
    <location>
        <begin position="100"/>
        <end position="124"/>
    </location>
</feature>
<proteinExistence type="predicted"/>
<feature type="transmembrane region" description="Helical" evidence="1">
    <location>
        <begin position="162"/>
        <end position="180"/>
    </location>
</feature>
<dbReference type="OrthoDB" id="375832at2157"/>
<dbReference type="KEGG" id="soh:D1869_06075"/>
<keyword evidence="1" id="KW-0472">Membrane</keyword>
<gene>
    <name evidence="3" type="ORF">D1869_06075</name>
    <name evidence="2" type="ORF">HNQ62_001975</name>
</gene>
<feature type="transmembrane region" description="Helical" evidence="1">
    <location>
        <begin position="218"/>
        <end position="238"/>
    </location>
</feature>
<dbReference type="GeneID" id="42800795"/>
<organism evidence="3 4">
    <name type="scientific">Sulfurisphaera ohwakuensis</name>
    <dbReference type="NCBI Taxonomy" id="69656"/>
    <lineage>
        <taxon>Archaea</taxon>
        <taxon>Thermoproteota</taxon>
        <taxon>Thermoprotei</taxon>
        <taxon>Sulfolobales</taxon>
        <taxon>Sulfolobaceae</taxon>
        <taxon>Sulfurisphaera</taxon>
    </lineage>
</organism>
<dbReference type="AlphaFoldDB" id="A0A650CG98"/>
<feature type="transmembrane region" description="Helical" evidence="1">
    <location>
        <begin position="57"/>
        <end position="79"/>
    </location>
</feature>
<keyword evidence="1" id="KW-1133">Transmembrane helix</keyword>
<evidence type="ECO:0000313" key="3">
    <source>
        <dbReference type="EMBL" id="QGR16800.1"/>
    </source>
</evidence>
<evidence type="ECO:0000313" key="5">
    <source>
        <dbReference type="Proteomes" id="UP000582213"/>
    </source>
</evidence>
<feature type="transmembrane region" description="Helical" evidence="1">
    <location>
        <begin position="27"/>
        <end position="45"/>
    </location>
</feature>
<reference evidence="3 4" key="1">
    <citation type="submission" date="2019-10" db="EMBL/GenBank/DDBJ databases">
        <title>Genome Sequences from Six Type Strain Members of the Archaeal Family Sulfolobaceae: Acidianus ambivalens, Acidianus infernus, Metallosphaera prunae, Stygiolobus azoricus, Sulfolobus metallicus, and Sulfurisphaera ohwakuensis.</title>
        <authorList>
            <person name="Counts J.A."/>
            <person name="Kelly R.M."/>
        </authorList>
    </citation>
    <scope>NUCLEOTIDE SEQUENCE [LARGE SCALE GENOMIC DNA]</scope>
    <source>
        <strain evidence="3 4">TA-1</strain>
    </source>
</reference>
<keyword evidence="1" id="KW-0812">Transmembrane</keyword>
<sequence length="243" mass="27534">MSFSERVTEFATLIELFLKRNGRVRNVVNMLFSDVIYPLGLYFSISKLISPNELTYFLSGLLVLFTTTYVMNFVSAWLGMDKAYHYYPIIRSLGPSILEYSLALIFVVLITSMPGVIVITLMTFKSISLLLLALLVVLTSALMSGFISAFLVIIISEYTVTTVFTGIFSYVISVFPPIFYPSSLLPSPWRLILSYVYTAEAADTLRALLQGDLVAFFSYYYVLLIYLLVLILVFVLYLNSKNY</sequence>
<evidence type="ECO:0000313" key="4">
    <source>
        <dbReference type="Proteomes" id="UP000427373"/>
    </source>
</evidence>
<dbReference type="EMBL" id="JACHFY010000012">
    <property type="protein sequence ID" value="MBB5254202.1"/>
    <property type="molecule type" value="Genomic_DNA"/>
</dbReference>
<dbReference type="Proteomes" id="UP000582213">
    <property type="component" value="Unassembled WGS sequence"/>
</dbReference>
<evidence type="ECO:0000313" key="2">
    <source>
        <dbReference type="EMBL" id="MBB5254202.1"/>
    </source>
</evidence>
<dbReference type="Proteomes" id="UP000427373">
    <property type="component" value="Chromosome"/>
</dbReference>
<feature type="transmembrane region" description="Helical" evidence="1">
    <location>
        <begin position="130"/>
        <end position="155"/>
    </location>
</feature>
<dbReference type="RefSeq" id="WP_156014354.1">
    <property type="nucleotide sequence ID" value="NZ_CP045484.1"/>
</dbReference>
<keyword evidence="4" id="KW-1185">Reference proteome</keyword>